<keyword evidence="8 9" id="KW-0472">Membrane</keyword>
<keyword evidence="4 9" id="KW-0812">Transmembrane</keyword>
<evidence type="ECO:0000256" key="4">
    <source>
        <dbReference type="ARBA" id="ARBA00022692"/>
    </source>
</evidence>
<dbReference type="Pfam" id="PF02355">
    <property type="entry name" value="SecD_SecF_C"/>
    <property type="match status" value="1"/>
</dbReference>
<evidence type="ECO:0000259" key="10">
    <source>
        <dbReference type="Pfam" id="PF02355"/>
    </source>
</evidence>
<dbReference type="PATRIC" id="fig|608538.5.peg.681"/>
<feature type="transmembrane region" description="Helical" evidence="9">
    <location>
        <begin position="391"/>
        <end position="413"/>
    </location>
</feature>
<dbReference type="GO" id="GO:0006605">
    <property type="term" value="P:protein targeting"/>
    <property type="evidence" value="ECO:0007669"/>
    <property type="project" value="UniProtKB-UniRule"/>
</dbReference>
<keyword evidence="3 9" id="KW-1003">Cell membrane</keyword>
<comment type="function">
    <text evidence="9">Part of the Sec protein translocase complex. Interacts with the SecYEG preprotein conducting channel. SecDF uses the proton motive force (PMF) to complete protein translocation after the ATP-dependent function of SecA.</text>
</comment>
<dbReference type="GO" id="GO:0005886">
    <property type="term" value="C:plasma membrane"/>
    <property type="evidence" value="ECO:0007669"/>
    <property type="project" value="UniProtKB-SubCell"/>
</dbReference>
<dbReference type="KEGG" id="hth:HTH_0675"/>
<dbReference type="SUPFAM" id="SSF82866">
    <property type="entry name" value="Multidrug efflux transporter AcrB transmembrane domain"/>
    <property type="match status" value="1"/>
</dbReference>
<keyword evidence="14" id="KW-1185">Reference proteome</keyword>
<dbReference type="AlphaFoldDB" id="D3DH34"/>
<feature type="domain" description="Protein translocase subunit SecDF P1" evidence="11">
    <location>
        <begin position="134"/>
        <end position="189"/>
    </location>
</feature>
<feature type="transmembrane region" description="Helical" evidence="9">
    <location>
        <begin position="339"/>
        <end position="356"/>
    </location>
</feature>
<keyword evidence="2 9" id="KW-0813">Transport</keyword>
<dbReference type="InterPro" id="IPR048634">
    <property type="entry name" value="SecD_SecF_C"/>
</dbReference>
<dbReference type="Gene3D" id="1.20.1640.10">
    <property type="entry name" value="Multidrug efflux transporter AcrB transmembrane domain"/>
    <property type="match status" value="1"/>
</dbReference>
<evidence type="ECO:0000256" key="5">
    <source>
        <dbReference type="ARBA" id="ARBA00022927"/>
    </source>
</evidence>
<dbReference type="InterPro" id="IPR005791">
    <property type="entry name" value="SecD"/>
</dbReference>
<feature type="transmembrane region" description="Helical" evidence="9">
    <location>
        <begin position="434"/>
        <end position="456"/>
    </location>
</feature>
<dbReference type="GO" id="GO:0065002">
    <property type="term" value="P:intracellular protein transmembrane transport"/>
    <property type="evidence" value="ECO:0007669"/>
    <property type="project" value="UniProtKB-UniRule"/>
</dbReference>
<evidence type="ECO:0000256" key="1">
    <source>
        <dbReference type="ARBA" id="ARBA00004651"/>
    </source>
</evidence>
<dbReference type="InterPro" id="IPR054384">
    <property type="entry name" value="SecDF_P1_head"/>
</dbReference>
<evidence type="ECO:0000259" key="11">
    <source>
        <dbReference type="Pfam" id="PF21760"/>
    </source>
</evidence>
<proteinExistence type="inferred from homology"/>
<evidence type="ECO:0000256" key="3">
    <source>
        <dbReference type="ARBA" id="ARBA00022475"/>
    </source>
</evidence>
<feature type="domain" description="Protein export membrane protein SecD/SecF C-terminal" evidence="10">
    <location>
        <begin position="318"/>
        <end position="486"/>
    </location>
</feature>
<evidence type="ECO:0000256" key="7">
    <source>
        <dbReference type="ARBA" id="ARBA00023010"/>
    </source>
</evidence>
<dbReference type="Pfam" id="PF21760">
    <property type="entry name" value="SecD_1st"/>
    <property type="match status" value="1"/>
</dbReference>
<dbReference type="InterPro" id="IPR022646">
    <property type="entry name" value="SecD/SecF_CS"/>
</dbReference>
<dbReference type="NCBIfam" id="TIGR01129">
    <property type="entry name" value="secD"/>
    <property type="match status" value="1"/>
</dbReference>
<feature type="domain" description="SecDF P1 head subdomain" evidence="12">
    <location>
        <begin position="207"/>
        <end position="316"/>
    </location>
</feature>
<dbReference type="EMBL" id="AP011112">
    <property type="protein sequence ID" value="BAI69136.1"/>
    <property type="molecule type" value="Genomic_DNA"/>
</dbReference>
<dbReference type="PANTHER" id="PTHR30081:SF1">
    <property type="entry name" value="PROTEIN TRANSLOCASE SUBUNIT SECD"/>
    <property type="match status" value="1"/>
</dbReference>
<dbReference type="GO" id="GO:0043952">
    <property type="term" value="P:protein transport by the Sec complex"/>
    <property type="evidence" value="ECO:0007669"/>
    <property type="project" value="UniProtKB-UniRule"/>
</dbReference>
<comment type="subunit">
    <text evidence="9">Forms a complex with SecF. Part of the essential Sec protein translocation apparatus which comprises SecA, SecYEG and auxiliary proteins SecDF. Other proteins may also be involved.</text>
</comment>
<organism evidence="13 14">
    <name type="scientific">Hydrogenobacter thermophilus (strain DSM 6534 / IAM 12695 / TK-6)</name>
    <dbReference type="NCBI Taxonomy" id="608538"/>
    <lineage>
        <taxon>Bacteria</taxon>
        <taxon>Pseudomonadati</taxon>
        <taxon>Aquificota</taxon>
        <taxon>Aquificia</taxon>
        <taxon>Aquificales</taxon>
        <taxon>Aquificaceae</taxon>
        <taxon>Hydrogenobacter</taxon>
    </lineage>
</organism>
<feature type="transmembrane region" description="Helical" evidence="9">
    <location>
        <begin position="462"/>
        <end position="481"/>
    </location>
</feature>
<evidence type="ECO:0000313" key="14">
    <source>
        <dbReference type="Proteomes" id="UP000002574"/>
    </source>
</evidence>
<dbReference type="HAMAP" id="MF_01463_B">
    <property type="entry name" value="SecD_B"/>
    <property type="match status" value="1"/>
</dbReference>
<gene>
    <name evidence="9 13" type="primary">secD</name>
    <name evidence="13" type="ordered locus">HTH_0675</name>
</gene>
<protein>
    <recommendedName>
        <fullName evidence="9">Protein translocase subunit SecD</fullName>
    </recommendedName>
</protein>
<evidence type="ECO:0000313" key="13">
    <source>
        <dbReference type="EMBL" id="BAI69136.1"/>
    </source>
</evidence>
<dbReference type="InterPro" id="IPR048631">
    <property type="entry name" value="SecD_1st"/>
</dbReference>
<dbReference type="Pfam" id="PF07549">
    <property type="entry name" value="Sec_GG"/>
    <property type="match status" value="1"/>
</dbReference>
<evidence type="ECO:0000256" key="2">
    <source>
        <dbReference type="ARBA" id="ARBA00022448"/>
    </source>
</evidence>
<name>D3DH34_HYDTT</name>
<comment type="similarity">
    <text evidence="9">Belongs to the SecD/SecF family. SecD subfamily.</text>
</comment>
<comment type="caution">
    <text evidence="9">Lacks conserved residue(s) required for the propagation of feature annotation.</text>
</comment>
<dbReference type="Pfam" id="PF22599">
    <property type="entry name" value="SecDF_P1_head"/>
    <property type="match status" value="1"/>
</dbReference>
<keyword evidence="9" id="KW-0997">Cell inner membrane</keyword>
<evidence type="ECO:0000256" key="6">
    <source>
        <dbReference type="ARBA" id="ARBA00022989"/>
    </source>
</evidence>
<keyword evidence="6 9" id="KW-1133">Transmembrane helix</keyword>
<dbReference type="STRING" id="608538.HTH_0675"/>
<dbReference type="KEGG" id="hte:Hydth_0674"/>
<evidence type="ECO:0000259" key="12">
    <source>
        <dbReference type="Pfam" id="PF22599"/>
    </source>
</evidence>
<accession>D3DH34</accession>
<keyword evidence="5 9" id="KW-0653">Protein transport</keyword>
<comment type="subcellular location">
    <subcellularLocation>
        <location evidence="9">Cell inner membrane</location>
        <topology evidence="9">Multi-pass membrane protein</topology>
    </subcellularLocation>
    <subcellularLocation>
        <location evidence="1">Cell membrane</location>
        <topology evidence="1">Multi-pass membrane protein</topology>
    </subcellularLocation>
</comment>
<dbReference type="InterPro" id="IPR055344">
    <property type="entry name" value="SecD_SecF_C_bact"/>
</dbReference>
<sequence>MKNIYLNLSLLLALVALSVGISLFKPVNLGLDLKGGISMLLEPDMDYALTQEYERYAKDIERKLRDAGINVLDVTSDKSGIKVEVLDKKDIDSISQMVSKDFPRFEVVSREKGQVLIKLKDDEIKKLKDSIAGQTVEVLRRRIDELGVVQPVITKVSGDRVLVELPGVLDIDKAKSIIGKTALLELKLVVGSGPKEVLEQKLNKDTELLPSRNPQEWFLVEKLPVITGADLKTAYTSTDEFGAPAVTFELTDRGARAFGDATEKNIGRRLAIVLDKKVMSAPVIRSRITDRGQITGQFTPEEAKELAIVLRAGALPTNVKFLQETVVGPSLGRDAINQSIKAGIVGFILLVALLLGRYKVAGITANLAILLNALFLWAGLVLLGATLTLPGIAGILLNMGIAVDSNVLIFERVKEELRSGSSPKKAVELGYRRSLSVVWDTHITLLIAALILFQFGSGPVKGFATTLTIGSIASFVSNVYFTKFFLDVLTKIGALKI</sequence>
<dbReference type="OrthoDB" id="9805019at2"/>
<reference evidence="13 14" key="1">
    <citation type="journal article" date="2010" name="J. Bacteriol.">
        <title>Complete genome sequence of the thermophilic, obligately chemolithoautotrophic hydrogen-oxidizing bacterium Hydrogenobacter thermophilus TK-6.</title>
        <authorList>
            <person name="Arai H."/>
            <person name="Kanbe H."/>
            <person name="Ishii M."/>
            <person name="Igarashi Y."/>
        </authorList>
    </citation>
    <scope>NUCLEOTIDE SEQUENCE [LARGE SCALE GENOMIC DNA]</scope>
    <source>
        <strain evidence="14">DSM 6534 / IAM 12695 / TK-6</strain>
    </source>
</reference>
<dbReference type="PANTHER" id="PTHR30081">
    <property type="entry name" value="PROTEIN-EXPORT MEMBRANE PROTEIN SEC"/>
    <property type="match status" value="1"/>
</dbReference>
<dbReference type="Gene3D" id="3.30.1360.200">
    <property type="match status" value="1"/>
</dbReference>
<keyword evidence="7 9" id="KW-0811">Translocation</keyword>
<evidence type="ECO:0000256" key="9">
    <source>
        <dbReference type="HAMAP-Rule" id="MF_01463"/>
    </source>
</evidence>
<dbReference type="InterPro" id="IPR022813">
    <property type="entry name" value="SecD/SecF_arch_bac"/>
</dbReference>
<dbReference type="Proteomes" id="UP000002574">
    <property type="component" value="Chromosome"/>
</dbReference>
<evidence type="ECO:0000256" key="8">
    <source>
        <dbReference type="ARBA" id="ARBA00023136"/>
    </source>
</evidence>
<dbReference type="eggNOG" id="COG0342">
    <property type="taxonomic scope" value="Bacteria"/>
</dbReference>
<dbReference type="NCBIfam" id="TIGR00916">
    <property type="entry name" value="2A0604s01"/>
    <property type="match status" value="1"/>
</dbReference>
<dbReference type="RefSeq" id="WP_012963318.1">
    <property type="nucleotide sequence ID" value="NC_013799.1"/>
</dbReference>
<dbReference type="Gene3D" id="3.30.70.3400">
    <property type="match status" value="2"/>
</dbReference>
<dbReference type="GO" id="GO:0015450">
    <property type="term" value="F:protein-transporting ATPase activity"/>
    <property type="evidence" value="ECO:0007669"/>
    <property type="project" value="InterPro"/>
</dbReference>
<feature type="transmembrane region" description="Helical" evidence="9">
    <location>
        <begin position="363"/>
        <end position="385"/>
    </location>
</feature>